<reference evidence="2 3" key="1">
    <citation type="submission" date="2019-03" db="EMBL/GenBank/DDBJ databases">
        <title>Primorskyibacter sp. SS33 isolated from sediments.</title>
        <authorList>
            <person name="Xunke S."/>
        </authorList>
    </citation>
    <scope>NUCLEOTIDE SEQUENCE [LARGE SCALE GENOMIC DNA]</scope>
    <source>
        <strain evidence="2 3">SS33</strain>
    </source>
</reference>
<dbReference type="Proteomes" id="UP000295701">
    <property type="component" value="Unassembled WGS sequence"/>
</dbReference>
<evidence type="ECO:0000313" key="2">
    <source>
        <dbReference type="EMBL" id="TDL76054.1"/>
    </source>
</evidence>
<dbReference type="AlphaFoldDB" id="A0A4R6A0I4"/>
<organism evidence="2 3">
    <name type="scientific">Palleronia sediminis</name>
    <dbReference type="NCBI Taxonomy" id="2547833"/>
    <lineage>
        <taxon>Bacteria</taxon>
        <taxon>Pseudomonadati</taxon>
        <taxon>Pseudomonadota</taxon>
        <taxon>Alphaproteobacteria</taxon>
        <taxon>Rhodobacterales</taxon>
        <taxon>Roseobacteraceae</taxon>
        <taxon>Palleronia</taxon>
    </lineage>
</organism>
<gene>
    <name evidence="2" type="ORF">E2L08_14600</name>
</gene>
<protein>
    <recommendedName>
        <fullName evidence="1">DUF6455 domain-containing protein</fullName>
    </recommendedName>
</protein>
<name>A0A4R6A0I4_9RHOB</name>
<dbReference type="RefSeq" id="WP_133397835.1">
    <property type="nucleotide sequence ID" value="NZ_SNAA01000019.1"/>
</dbReference>
<proteinExistence type="predicted"/>
<feature type="domain" description="DUF6455" evidence="1">
    <location>
        <begin position="19"/>
        <end position="70"/>
    </location>
</feature>
<sequence length="82" mass="8865">MPDTALHRVQGMRQALGLARMPEDADETSDLVARCRTCSKPGACAKWLDALEIEAPRAPAYCVNRGRLEGERRAGIDAARAG</sequence>
<evidence type="ECO:0000259" key="1">
    <source>
        <dbReference type="Pfam" id="PF20056"/>
    </source>
</evidence>
<keyword evidence="3" id="KW-1185">Reference proteome</keyword>
<accession>A0A4R6A0I4</accession>
<dbReference type="Pfam" id="PF20056">
    <property type="entry name" value="DUF6455"/>
    <property type="match status" value="1"/>
</dbReference>
<evidence type="ECO:0000313" key="3">
    <source>
        <dbReference type="Proteomes" id="UP000295701"/>
    </source>
</evidence>
<dbReference type="EMBL" id="SNAA01000019">
    <property type="protein sequence ID" value="TDL76054.1"/>
    <property type="molecule type" value="Genomic_DNA"/>
</dbReference>
<comment type="caution">
    <text evidence="2">The sequence shown here is derived from an EMBL/GenBank/DDBJ whole genome shotgun (WGS) entry which is preliminary data.</text>
</comment>
<dbReference type="OrthoDB" id="7859249at2"/>
<dbReference type="InterPro" id="IPR045601">
    <property type="entry name" value="DUF6455"/>
</dbReference>